<protein>
    <submittedName>
        <fullName evidence="2">Uncharacterized protein</fullName>
    </submittedName>
</protein>
<proteinExistence type="predicted"/>
<name>A0AAD7S2L4_9TELE</name>
<evidence type="ECO:0000313" key="2">
    <source>
        <dbReference type="EMBL" id="KAJ8394597.1"/>
    </source>
</evidence>
<organism evidence="2 3">
    <name type="scientific">Aldrovandia affinis</name>
    <dbReference type="NCBI Taxonomy" id="143900"/>
    <lineage>
        <taxon>Eukaryota</taxon>
        <taxon>Metazoa</taxon>
        <taxon>Chordata</taxon>
        <taxon>Craniata</taxon>
        <taxon>Vertebrata</taxon>
        <taxon>Euteleostomi</taxon>
        <taxon>Actinopterygii</taxon>
        <taxon>Neopterygii</taxon>
        <taxon>Teleostei</taxon>
        <taxon>Notacanthiformes</taxon>
        <taxon>Halosauridae</taxon>
        <taxon>Aldrovandia</taxon>
    </lineage>
</organism>
<dbReference type="EMBL" id="JAINUG010000124">
    <property type="protein sequence ID" value="KAJ8394597.1"/>
    <property type="molecule type" value="Genomic_DNA"/>
</dbReference>
<feature type="region of interest" description="Disordered" evidence="1">
    <location>
        <begin position="88"/>
        <end position="141"/>
    </location>
</feature>
<gene>
    <name evidence="2" type="ORF">AAFF_G00044000</name>
</gene>
<accession>A0AAD7S2L4</accession>
<sequence>MGCSSSSTQTIAQEGNRPGAKPEESNGEGTFVGRNEKGAIAEDCETIADQMQLPVQSPLLDDLPRSALELEEPVVTAAEALDICEAAPEAQAVTDSEAPAESILPEAPSDTLAPEPEPEPVVVEEAPVTPEPAPEPEPEPAPVVVEEAAVVPEPAPVAVEEAPDPKDTPAPEPTVLPATPIIQELALAALPAAVANLLSNPAPAVVQPLASPPEPAPMAKVEGAAVQAVPQTGSDEAKKND</sequence>
<feature type="compositionally biased region" description="Polar residues" evidence="1">
    <location>
        <begin position="1"/>
        <end position="13"/>
    </location>
</feature>
<comment type="caution">
    <text evidence="2">The sequence shown here is derived from an EMBL/GenBank/DDBJ whole genome shotgun (WGS) entry which is preliminary data.</text>
</comment>
<keyword evidence="3" id="KW-1185">Reference proteome</keyword>
<reference evidence="2" key="1">
    <citation type="journal article" date="2023" name="Science">
        <title>Genome structures resolve the early diversification of teleost fishes.</title>
        <authorList>
            <person name="Parey E."/>
            <person name="Louis A."/>
            <person name="Montfort J."/>
            <person name="Bouchez O."/>
            <person name="Roques C."/>
            <person name="Iampietro C."/>
            <person name="Lluch J."/>
            <person name="Castinel A."/>
            <person name="Donnadieu C."/>
            <person name="Desvignes T."/>
            <person name="Floi Bucao C."/>
            <person name="Jouanno E."/>
            <person name="Wen M."/>
            <person name="Mejri S."/>
            <person name="Dirks R."/>
            <person name="Jansen H."/>
            <person name="Henkel C."/>
            <person name="Chen W.J."/>
            <person name="Zahm M."/>
            <person name="Cabau C."/>
            <person name="Klopp C."/>
            <person name="Thompson A.W."/>
            <person name="Robinson-Rechavi M."/>
            <person name="Braasch I."/>
            <person name="Lecointre G."/>
            <person name="Bobe J."/>
            <person name="Postlethwait J.H."/>
            <person name="Berthelot C."/>
            <person name="Roest Crollius H."/>
            <person name="Guiguen Y."/>
        </authorList>
    </citation>
    <scope>NUCLEOTIDE SEQUENCE</scope>
    <source>
        <strain evidence="2">NC1722</strain>
    </source>
</reference>
<dbReference type="Proteomes" id="UP001221898">
    <property type="component" value="Unassembled WGS sequence"/>
</dbReference>
<dbReference type="AlphaFoldDB" id="A0AAD7S2L4"/>
<feature type="region of interest" description="Disordered" evidence="1">
    <location>
        <begin position="212"/>
        <end position="241"/>
    </location>
</feature>
<feature type="region of interest" description="Disordered" evidence="1">
    <location>
        <begin position="1"/>
        <end position="38"/>
    </location>
</feature>
<evidence type="ECO:0000313" key="3">
    <source>
        <dbReference type="Proteomes" id="UP001221898"/>
    </source>
</evidence>
<evidence type="ECO:0000256" key="1">
    <source>
        <dbReference type="SAM" id="MobiDB-lite"/>
    </source>
</evidence>
<feature type="compositionally biased region" description="Pro residues" evidence="1">
    <location>
        <begin position="129"/>
        <end position="141"/>
    </location>
</feature>